<protein>
    <recommendedName>
        <fullName evidence="4">Secreted protein</fullName>
    </recommendedName>
</protein>
<accession>A0A7W8YQ02</accession>
<dbReference type="Proteomes" id="UP000537718">
    <property type="component" value="Unassembled WGS sequence"/>
</dbReference>
<evidence type="ECO:0000313" key="2">
    <source>
        <dbReference type="EMBL" id="MBB5619425.1"/>
    </source>
</evidence>
<keyword evidence="1" id="KW-0732">Signal</keyword>
<feature type="signal peptide" evidence="1">
    <location>
        <begin position="1"/>
        <end position="21"/>
    </location>
</feature>
<dbReference type="InterPro" id="IPR010634">
    <property type="entry name" value="DUF1223"/>
</dbReference>
<organism evidence="2 3">
    <name type="scientific">Pedobacter cryoconitis</name>
    <dbReference type="NCBI Taxonomy" id="188932"/>
    <lineage>
        <taxon>Bacteria</taxon>
        <taxon>Pseudomonadati</taxon>
        <taxon>Bacteroidota</taxon>
        <taxon>Sphingobacteriia</taxon>
        <taxon>Sphingobacteriales</taxon>
        <taxon>Sphingobacteriaceae</taxon>
        <taxon>Pedobacter</taxon>
    </lineage>
</organism>
<evidence type="ECO:0000313" key="3">
    <source>
        <dbReference type="Proteomes" id="UP000537718"/>
    </source>
</evidence>
<dbReference type="InterPro" id="IPR036249">
    <property type="entry name" value="Thioredoxin-like_sf"/>
</dbReference>
<reference evidence="2 3" key="1">
    <citation type="submission" date="2020-08" db="EMBL/GenBank/DDBJ databases">
        <title>Genomic Encyclopedia of Type Strains, Phase IV (KMG-V): Genome sequencing to study the core and pangenomes of soil and plant-associated prokaryotes.</title>
        <authorList>
            <person name="Whitman W."/>
        </authorList>
    </citation>
    <scope>NUCLEOTIDE SEQUENCE [LARGE SCALE GENOMIC DNA]</scope>
    <source>
        <strain evidence="2 3">MP7CTX6</strain>
    </source>
</reference>
<gene>
    <name evidence="2" type="ORF">HDE69_000461</name>
</gene>
<name>A0A7W8YQ02_9SPHI</name>
<evidence type="ECO:0008006" key="4">
    <source>
        <dbReference type="Google" id="ProtNLM"/>
    </source>
</evidence>
<sequence>MKTSAMTICFMITILSLTACGQHKGAAKNDIVKTDGKGFAVLELFTSEGCSSCPPADELLAKIQKEVKDKPVYLLAYHVDYWDRQGWKDIFSNADYSKRQVQYGNWLNNPQIYTPQAIINGKSEFVGSEESQIRLAILKQLATNSETTLTLQAKQSEKEVQVNYQTTGAPKGSVLALAILQKNAQSKVVRGENAGRELSHVQIVRKLQSNALSATGNGIVTIALPKDFNAQDFEILGLIQDKDKGGILGAAKASLVRNHD</sequence>
<dbReference type="PANTHER" id="PTHR36057:SF1">
    <property type="entry name" value="LIPOPROTEIN LIPID ATTACHMENT SITE-LIKE PROTEIN, PUTATIVE (DUF1223)-RELATED"/>
    <property type="match status" value="1"/>
</dbReference>
<dbReference type="SUPFAM" id="SSF52833">
    <property type="entry name" value="Thioredoxin-like"/>
    <property type="match status" value="1"/>
</dbReference>
<evidence type="ECO:0000256" key="1">
    <source>
        <dbReference type="SAM" id="SignalP"/>
    </source>
</evidence>
<dbReference type="RefSeq" id="WP_221270521.1">
    <property type="nucleotide sequence ID" value="NZ_JACHCF010000001.1"/>
</dbReference>
<proteinExistence type="predicted"/>
<feature type="chain" id="PRO_5031373226" description="Secreted protein" evidence="1">
    <location>
        <begin position="22"/>
        <end position="260"/>
    </location>
</feature>
<comment type="caution">
    <text evidence="2">The sequence shown here is derived from an EMBL/GenBank/DDBJ whole genome shotgun (WGS) entry which is preliminary data.</text>
</comment>
<dbReference type="EMBL" id="JACHCF010000001">
    <property type="protein sequence ID" value="MBB5619425.1"/>
    <property type="molecule type" value="Genomic_DNA"/>
</dbReference>
<dbReference type="AlphaFoldDB" id="A0A7W8YQ02"/>
<dbReference type="Pfam" id="PF06764">
    <property type="entry name" value="DUF1223"/>
    <property type="match status" value="1"/>
</dbReference>
<dbReference type="PANTHER" id="PTHR36057">
    <property type="match status" value="1"/>
</dbReference>
<dbReference type="PROSITE" id="PS51257">
    <property type="entry name" value="PROKAR_LIPOPROTEIN"/>
    <property type="match status" value="1"/>
</dbReference>